<dbReference type="RefSeq" id="XP_056766527.1">
    <property type="nucleotide sequence ID" value="XM_056907909.1"/>
</dbReference>
<dbReference type="SUPFAM" id="SSF53474">
    <property type="entry name" value="alpha/beta-Hydrolases"/>
    <property type="match status" value="1"/>
</dbReference>
<comment type="caution">
    <text evidence="2">The sequence shown here is derived from an EMBL/GenBank/DDBJ whole genome shotgun (WGS) entry which is preliminary data.</text>
</comment>
<evidence type="ECO:0000259" key="1">
    <source>
        <dbReference type="Pfam" id="PF00135"/>
    </source>
</evidence>
<keyword evidence="3" id="KW-1185">Reference proteome</keyword>
<dbReference type="InterPro" id="IPR050309">
    <property type="entry name" value="Type-B_Carboxylest/Lipase"/>
</dbReference>
<dbReference type="GeneID" id="81598152"/>
<dbReference type="InterPro" id="IPR002018">
    <property type="entry name" value="CarbesteraseB"/>
</dbReference>
<dbReference type="EMBL" id="JAPVEA010000005">
    <property type="protein sequence ID" value="KAJ5453571.1"/>
    <property type="molecule type" value="Genomic_DNA"/>
</dbReference>
<protein>
    <recommendedName>
        <fullName evidence="1">Carboxylesterase type B domain-containing protein</fullName>
    </recommendedName>
</protein>
<reference evidence="2" key="1">
    <citation type="submission" date="2022-12" db="EMBL/GenBank/DDBJ databases">
        <authorList>
            <person name="Petersen C."/>
        </authorList>
    </citation>
    <scope>NUCLEOTIDE SEQUENCE</scope>
    <source>
        <strain evidence="2">IBT 16125</strain>
    </source>
</reference>
<dbReference type="Pfam" id="PF00135">
    <property type="entry name" value="COesterase"/>
    <property type="match status" value="1"/>
</dbReference>
<accession>A0AAD6C682</accession>
<gene>
    <name evidence="2" type="ORF">N7458_004527</name>
</gene>
<name>A0AAD6C682_9EURO</name>
<dbReference type="GO" id="GO:0072330">
    <property type="term" value="P:monocarboxylic acid biosynthetic process"/>
    <property type="evidence" value="ECO:0007669"/>
    <property type="project" value="UniProtKB-ARBA"/>
</dbReference>
<dbReference type="Proteomes" id="UP001213681">
    <property type="component" value="Unassembled WGS sequence"/>
</dbReference>
<evidence type="ECO:0000313" key="3">
    <source>
        <dbReference type="Proteomes" id="UP001213681"/>
    </source>
</evidence>
<dbReference type="Gene3D" id="3.40.50.1820">
    <property type="entry name" value="alpha/beta hydrolase"/>
    <property type="match status" value="1"/>
</dbReference>
<organism evidence="2 3">
    <name type="scientific">Penicillium daleae</name>
    <dbReference type="NCBI Taxonomy" id="63821"/>
    <lineage>
        <taxon>Eukaryota</taxon>
        <taxon>Fungi</taxon>
        <taxon>Dikarya</taxon>
        <taxon>Ascomycota</taxon>
        <taxon>Pezizomycotina</taxon>
        <taxon>Eurotiomycetes</taxon>
        <taxon>Eurotiomycetidae</taxon>
        <taxon>Eurotiales</taxon>
        <taxon>Aspergillaceae</taxon>
        <taxon>Penicillium</taxon>
    </lineage>
</organism>
<sequence length="534" mass="58373">MTTLITTSKLGQIRGKPGDGVTQYLGIKYATLENRFADAQLIEERQGDILDATKDGPTTLTLPIGCDVELGHVQHTLPKKELPQSDLDCLNLNIAVPSDATPSSKLPVLFFIHGGGFFIGANSWPQYDTTRLAKLSIEKGLPMVIVTINYRLGAPGFLTSKELRDAGYKPNNGLRDQRVALEWVHKNIRDFGGDPENITAGGMSAGGVSVTYHLQSQTPLFKRAIVLSGTSLLIQPLPYEVHEENYKQAIAALGLADASAEDRVQALLEIPGQEIVTRLPHSVRYAPAIDSDIVIPGVTFSAVGSLESNALRGKEWCQELLIGDAEADASISEYLTPNMKDNSAKRFITALKESIGSHPDIIQRILDAYHISEDTPDDQAISSILTFFTDILFHAPTLNFARGWNGKAYVYYFNEGNPWDGPYKGRANHILDVIYFFQNLGDFLTPEQKQVSEAMVVDFFQFCHGSGPWPAITPGTVDTGFTARIYGPSQQGAIASVAPQAFGGQTLRRSVLFECSSVVAFDDLAKVYVAFQSR</sequence>
<dbReference type="PANTHER" id="PTHR11559">
    <property type="entry name" value="CARBOXYLESTERASE"/>
    <property type="match status" value="1"/>
</dbReference>
<dbReference type="GO" id="GO:0017000">
    <property type="term" value="P:antibiotic biosynthetic process"/>
    <property type="evidence" value="ECO:0007669"/>
    <property type="project" value="UniProtKB-ARBA"/>
</dbReference>
<dbReference type="AlphaFoldDB" id="A0AAD6C682"/>
<feature type="domain" description="Carboxylesterase type B" evidence="1">
    <location>
        <begin position="5"/>
        <end position="464"/>
    </location>
</feature>
<evidence type="ECO:0000313" key="2">
    <source>
        <dbReference type="EMBL" id="KAJ5453571.1"/>
    </source>
</evidence>
<reference evidence="2" key="2">
    <citation type="journal article" date="2023" name="IMA Fungus">
        <title>Comparative genomic study of the Penicillium genus elucidates a diverse pangenome and 15 lateral gene transfer events.</title>
        <authorList>
            <person name="Petersen C."/>
            <person name="Sorensen T."/>
            <person name="Nielsen M.R."/>
            <person name="Sondergaard T.E."/>
            <person name="Sorensen J.L."/>
            <person name="Fitzpatrick D.A."/>
            <person name="Frisvad J.C."/>
            <person name="Nielsen K.L."/>
        </authorList>
    </citation>
    <scope>NUCLEOTIDE SEQUENCE</scope>
    <source>
        <strain evidence="2">IBT 16125</strain>
    </source>
</reference>
<proteinExistence type="predicted"/>
<dbReference type="InterPro" id="IPR029058">
    <property type="entry name" value="AB_hydrolase_fold"/>
</dbReference>